<dbReference type="AlphaFoldDB" id="A0AAD1TZ26"/>
<dbReference type="EMBL" id="CAMPGE010000255">
    <property type="protein sequence ID" value="CAI2358990.1"/>
    <property type="molecule type" value="Genomic_DNA"/>
</dbReference>
<gene>
    <name evidence="2" type="ORF">ECRASSUSDP1_LOCUS274</name>
</gene>
<sequence>MMRNKDFRLETEAAAVKFKKDLEEKNISGPFFGETSEMLRNKILIASSYIMKHPEGITEEEIREVFSDSNLNLVLKNIEQESKKAAEKAESYYKEKENEQEGEENFEEEKIDSDDDLDSWAAERGHAQKQLSTVETQIKNLTEDYVQRCIIKKKQLMIEECNRVLGKLGYSELETTFPKMNHSLFANREFIFITGGSHNDGEDRSFEILSLANDTLFRGPDLIQNRSHHASFVMDNYLYVMFGSVLNSCSPSMSYEKIEIPTVGCQETLEDFYKNRRWKSKNIPDLETHPIFKVYNNFKTFENEVYCFGVVEGNGLTPVNTIMKVTQNVTKDGLNIQETEYDETLDELEDRDGFSTRFHKLDIFTETINVPFTFRSEAYLPVSIWNQKHLTRWSEDKHQFI</sequence>
<evidence type="ECO:0000256" key="1">
    <source>
        <dbReference type="SAM" id="MobiDB-lite"/>
    </source>
</evidence>
<dbReference type="InterPro" id="IPR015915">
    <property type="entry name" value="Kelch-typ_b-propeller"/>
</dbReference>
<proteinExistence type="predicted"/>
<feature type="compositionally biased region" description="Acidic residues" evidence="1">
    <location>
        <begin position="100"/>
        <end position="114"/>
    </location>
</feature>
<feature type="region of interest" description="Disordered" evidence="1">
    <location>
        <begin position="89"/>
        <end position="114"/>
    </location>
</feature>
<evidence type="ECO:0000313" key="3">
    <source>
        <dbReference type="Proteomes" id="UP001295684"/>
    </source>
</evidence>
<protein>
    <submittedName>
        <fullName evidence="2">Uncharacterized protein</fullName>
    </submittedName>
</protein>
<dbReference type="Proteomes" id="UP001295684">
    <property type="component" value="Unassembled WGS sequence"/>
</dbReference>
<comment type="caution">
    <text evidence="2">The sequence shown here is derived from an EMBL/GenBank/DDBJ whole genome shotgun (WGS) entry which is preliminary data.</text>
</comment>
<accession>A0AAD1TZ26</accession>
<dbReference type="Gene3D" id="2.120.10.80">
    <property type="entry name" value="Kelch-type beta propeller"/>
    <property type="match status" value="1"/>
</dbReference>
<name>A0AAD1TZ26_EUPCR</name>
<evidence type="ECO:0000313" key="2">
    <source>
        <dbReference type="EMBL" id="CAI2358990.1"/>
    </source>
</evidence>
<keyword evidence="3" id="KW-1185">Reference proteome</keyword>
<reference evidence="2" key="1">
    <citation type="submission" date="2023-07" db="EMBL/GenBank/DDBJ databases">
        <authorList>
            <consortium name="AG Swart"/>
            <person name="Singh M."/>
            <person name="Singh A."/>
            <person name="Seah K."/>
            <person name="Emmerich C."/>
        </authorList>
    </citation>
    <scope>NUCLEOTIDE SEQUENCE</scope>
    <source>
        <strain evidence="2">DP1</strain>
    </source>
</reference>
<organism evidence="2 3">
    <name type="scientific">Euplotes crassus</name>
    <dbReference type="NCBI Taxonomy" id="5936"/>
    <lineage>
        <taxon>Eukaryota</taxon>
        <taxon>Sar</taxon>
        <taxon>Alveolata</taxon>
        <taxon>Ciliophora</taxon>
        <taxon>Intramacronucleata</taxon>
        <taxon>Spirotrichea</taxon>
        <taxon>Hypotrichia</taxon>
        <taxon>Euplotida</taxon>
        <taxon>Euplotidae</taxon>
        <taxon>Moneuplotes</taxon>
    </lineage>
</organism>
<dbReference type="SUPFAM" id="SSF117281">
    <property type="entry name" value="Kelch motif"/>
    <property type="match status" value="1"/>
</dbReference>
<feature type="compositionally biased region" description="Basic and acidic residues" evidence="1">
    <location>
        <begin position="89"/>
        <end position="99"/>
    </location>
</feature>